<dbReference type="CDD" id="cd02440">
    <property type="entry name" value="AdoMet_MTases"/>
    <property type="match status" value="1"/>
</dbReference>
<organism evidence="2 3">
    <name type="scientific">Sulfurospirillum diekertiae</name>
    <dbReference type="NCBI Taxonomy" id="1854492"/>
    <lineage>
        <taxon>Bacteria</taxon>
        <taxon>Pseudomonadati</taxon>
        <taxon>Campylobacterota</taxon>
        <taxon>Epsilonproteobacteria</taxon>
        <taxon>Campylobacterales</taxon>
        <taxon>Sulfurospirillaceae</taxon>
        <taxon>Sulfurospirillum</taxon>
    </lineage>
</organism>
<dbReference type="InterPro" id="IPR029063">
    <property type="entry name" value="SAM-dependent_MTases_sf"/>
</dbReference>
<dbReference type="Pfam" id="PF13649">
    <property type="entry name" value="Methyltransf_25"/>
    <property type="match status" value="1"/>
</dbReference>
<dbReference type="Proteomes" id="UP000196005">
    <property type="component" value="Chromosome"/>
</dbReference>
<reference evidence="3" key="1">
    <citation type="submission" date="2017-05" db="EMBL/GenBank/DDBJ databases">
        <title>Dechlorination kinetics govern the competition between two new strains of the genus Sulfurospirillum.</title>
        <authorList>
            <person name="Buttet G.F."/>
            <person name="Murray A.M."/>
            <person name="Goris T."/>
            <person name="Burion M."/>
            <person name="Lin B."/>
            <person name="Rolle M."/>
            <person name="Maillard J."/>
        </authorList>
    </citation>
    <scope>NUCLEOTIDE SEQUENCE [LARGE SCALE GENOMIC DNA]</scope>
    <source>
        <strain evidence="3">SL2-1</strain>
    </source>
</reference>
<protein>
    <recommendedName>
        <fullName evidence="1">Methyltransferase domain-containing protein</fullName>
    </recommendedName>
</protein>
<accession>A0A1Y0HPZ1</accession>
<keyword evidence="3" id="KW-1185">Reference proteome</keyword>
<dbReference type="AlphaFoldDB" id="A0A1Y0HPZ1"/>
<proteinExistence type="predicted"/>
<evidence type="ECO:0000313" key="3">
    <source>
        <dbReference type="Proteomes" id="UP000196005"/>
    </source>
</evidence>
<gene>
    <name evidence="2" type="ORF">Sdiek1_2466</name>
</gene>
<dbReference type="OrthoDB" id="9804312at2"/>
<feature type="domain" description="Methyltransferase" evidence="1">
    <location>
        <begin position="47"/>
        <end position="142"/>
    </location>
</feature>
<sequence>MQSVLDAQQNHWETMFGKNSEMFGLEASYPAYYATALFHEKGVSSLLELGAGQGRDTLFFAHNGLHVSALDYTQKGLDAIANRAKNLNLSLSLCQHDVRKPLPFEDASFDACFSHMLYCMPLSTADLEFLNGEICRILKPGGYNIYTVRHMEDSHYKQGIHRGEEMYEMGGFIVHFFSSEKVQSLTKGFELIHVEKFEEGGLPRKLFCVTLKKM</sequence>
<evidence type="ECO:0000259" key="1">
    <source>
        <dbReference type="Pfam" id="PF13649"/>
    </source>
</evidence>
<dbReference type="RefSeq" id="WP_087439339.1">
    <property type="nucleotide sequence ID" value="NZ_CP021416.1"/>
</dbReference>
<name>A0A1Y0HPZ1_9BACT</name>
<dbReference type="EMBL" id="CP021416">
    <property type="protein sequence ID" value="ARU49616.1"/>
    <property type="molecule type" value="Genomic_DNA"/>
</dbReference>
<dbReference type="SUPFAM" id="SSF53335">
    <property type="entry name" value="S-adenosyl-L-methionine-dependent methyltransferases"/>
    <property type="match status" value="1"/>
</dbReference>
<dbReference type="InterPro" id="IPR041698">
    <property type="entry name" value="Methyltransf_25"/>
</dbReference>
<evidence type="ECO:0000313" key="2">
    <source>
        <dbReference type="EMBL" id="ARU49616.1"/>
    </source>
</evidence>
<dbReference type="KEGG" id="suls:Sdiek1_2466"/>
<dbReference type="Gene3D" id="3.40.50.150">
    <property type="entry name" value="Vaccinia Virus protein VP39"/>
    <property type="match status" value="1"/>
</dbReference>